<feature type="compositionally biased region" description="Basic and acidic residues" evidence="1">
    <location>
        <begin position="144"/>
        <end position="155"/>
    </location>
</feature>
<dbReference type="AlphaFoldDB" id="A0AAP0QSM5"/>
<evidence type="ECO:0008006" key="4">
    <source>
        <dbReference type="Google" id="ProtNLM"/>
    </source>
</evidence>
<gene>
    <name evidence="2" type="ORF">WN944_002937</name>
</gene>
<dbReference type="PANTHER" id="PTHR31150:SF19">
    <property type="entry name" value="RING-TYPE DOMAIN-CONTAINING PROTEIN"/>
    <property type="match status" value="1"/>
</dbReference>
<organism evidence="2 3">
    <name type="scientific">Citrus x changshan-huyou</name>
    <dbReference type="NCBI Taxonomy" id="2935761"/>
    <lineage>
        <taxon>Eukaryota</taxon>
        <taxon>Viridiplantae</taxon>
        <taxon>Streptophyta</taxon>
        <taxon>Embryophyta</taxon>
        <taxon>Tracheophyta</taxon>
        <taxon>Spermatophyta</taxon>
        <taxon>Magnoliopsida</taxon>
        <taxon>eudicotyledons</taxon>
        <taxon>Gunneridae</taxon>
        <taxon>Pentapetalae</taxon>
        <taxon>rosids</taxon>
        <taxon>malvids</taxon>
        <taxon>Sapindales</taxon>
        <taxon>Rutaceae</taxon>
        <taxon>Aurantioideae</taxon>
        <taxon>Citrus</taxon>
    </lineage>
</organism>
<feature type="compositionally biased region" description="Polar residues" evidence="1">
    <location>
        <begin position="13"/>
        <end position="24"/>
    </location>
</feature>
<dbReference type="EMBL" id="JBCGBO010000004">
    <property type="protein sequence ID" value="KAK9210566.1"/>
    <property type="molecule type" value="Genomic_DNA"/>
</dbReference>
<name>A0AAP0QSM5_9ROSI</name>
<feature type="compositionally biased region" description="Polar residues" evidence="1">
    <location>
        <begin position="54"/>
        <end position="73"/>
    </location>
</feature>
<feature type="region of interest" description="Disordered" evidence="1">
    <location>
        <begin position="1"/>
        <end position="228"/>
    </location>
</feature>
<sequence>MGSRCSHAKTVTRKQNPSGLQRGSDNADNHVQNRSENVENPTVLVNKNGDHTRAASTCLQVSKGTERIQQSSKESFKRLLSGNPAQDSQRGSISKMVKNSARTIKKNEDRPRLSASQKNLKGKARIQQFDKDQPKLPLAGRAGQGRDSHSQRENNLKNSAHLFKKNEDHTNTGPSTSQKALIKGKEKITRQSVKKKQQAEKVTPKPGPKNHTNKPSKKGNPTSTSPPRYHIFWDGFEESEEEALEQTQRCCLCDIDLAYGPIEEEAEDDYEHEEYEYQVFARLPEVAVLACGHAFHEQCLLSATPEEFSRDPLCFICASLC</sequence>
<evidence type="ECO:0000313" key="3">
    <source>
        <dbReference type="Proteomes" id="UP001428341"/>
    </source>
</evidence>
<evidence type="ECO:0000313" key="2">
    <source>
        <dbReference type="EMBL" id="KAK9210566.1"/>
    </source>
</evidence>
<comment type="caution">
    <text evidence="2">The sequence shown here is derived from an EMBL/GenBank/DDBJ whole genome shotgun (WGS) entry which is preliminary data.</text>
</comment>
<keyword evidence="3" id="KW-1185">Reference proteome</keyword>
<feature type="compositionally biased region" description="Polar residues" evidence="1">
    <location>
        <begin position="83"/>
        <end position="92"/>
    </location>
</feature>
<protein>
    <recommendedName>
        <fullName evidence="4">RING-type domain-containing protein</fullName>
    </recommendedName>
</protein>
<evidence type="ECO:0000256" key="1">
    <source>
        <dbReference type="SAM" id="MobiDB-lite"/>
    </source>
</evidence>
<accession>A0AAP0QSM5</accession>
<feature type="compositionally biased region" description="Basic residues" evidence="1">
    <location>
        <begin position="1"/>
        <end position="12"/>
    </location>
</feature>
<dbReference type="PANTHER" id="PTHR31150">
    <property type="entry name" value="EXPRESSED PROTEIN"/>
    <property type="match status" value="1"/>
</dbReference>
<feature type="compositionally biased region" description="Basic and acidic residues" evidence="1">
    <location>
        <begin position="25"/>
        <end position="37"/>
    </location>
</feature>
<reference evidence="2 3" key="1">
    <citation type="submission" date="2024-05" db="EMBL/GenBank/DDBJ databases">
        <title>Haplotype-resolved chromosome-level genome assembly of Huyou (Citrus changshanensis).</title>
        <authorList>
            <person name="Miao C."/>
            <person name="Chen W."/>
            <person name="Wu Y."/>
            <person name="Wang L."/>
            <person name="Zhao S."/>
            <person name="Grierson D."/>
            <person name="Xu C."/>
            <person name="Chen K."/>
        </authorList>
    </citation>
    <scope>NUCLEOTIDE SEQUENCE [LARGE SCALE GENOMIC DNA]</scope>
    <source>
        <strain evidence="2">01-14</strain>
        <tissue evidence="2">Leaf</tissue>
    </source>
</reference>
<dbReference type="Proteomes" id="UP001428341">
    <property type="component" value="Unassembled WGS sequence"/>
</dbReference>
<proteinExistence type="predicted"/>